<reference evidence="4" key="1">
    <citation type="submission" date="2015-01" db="EMBL/GenBank/DDBJ databases">
        <authorList>
            <person name="Aslett A.Martin."/>
            <person name="De Silva Nishadi"/>
        </authorList>
    </citation>
    <scope>NUCLEOTIDE SEQUENCE [LARGE SCALE GENOMIC DNA]</scope>
    <source>
        <strain evidence="4">UMC4404</strain>
    </source>
</reference>
<keyword evidence="1" id="KW-0472">Membrane</keyword>
<dbReference type="InterPro" id="IPR025328">
    <property type="entry name" value="DUF4234"/>
</dbReference>
<gene>
    <name evidence="3" type="ORF">UMC4404_11881</name>
</gene>
<evidence type="ECO:0000256" key="1">
    <source>
        <dbReference type="SAM" id="Phobius"/>
    </source>
</evidence>
<dbReference type="RefSeq" id="WP_021129903.1">
    <property type="nucleotide sequence ID" value="NZ_BDJI01000002.1"/>
</dbReference>
<evidence type="ECO:0000259" key="2">
    <source>
        <dbReference type="Pfam" id="PF14018"/>
    </source>
</evidence>
<feature type="transmembrane region" description="Helical" evidence="1">
    <location>
        <begin position="88"/>
        <end position="106"/>
    </location>
</feature>
<evidence type="ECO:0000313" key="3">
    <source>
        <dbReference type="EMBL" id="CEO33208.1"/>
    </source>
</evidence>
<dbReference type="AlphaFoldDB" id="A0A9P1L147"/>
<proteinExistence type="predicted"/>
<evidence type="ECO:0000313" key="4">
    <source>
        <dbReference type="Proteomes" id="UP000049685"/>
    </source>
</evidence>
<feature type="transmembrane region" description="Helical" evidence="1">
    <location>
        <begin position="45"/>
        <end position="67"/>
    </location>
</feature>
<feature type="domain" description="DUF4234" evidence="2">
    <location>
        <begin position="10"/>
        <end position="74"/>
    </location>
</feature>
<organism evidence="3 4">
    <name type="scientific">Paraclostridium sordellii</name>
    <name type="common">Clostridium sordellii</name>
    <dbReference type="NCBI Taxonomy" id="1505"/>
    <lineage>
        <taxon>Bacteria</taxon>
        <taxon>Bacillati</taxon>
        <taxon>Bacillota</taxon>
        <taxon>Clostridia</taxon>
        <taxon>Peptostreptococcales</taxon>
        <taxon>Peptostreptococcaceae</taxon>
        <taxon>Paraclostridium</taxon>
    </lineage>
</organism>
<dbReference type="Pfam" id="PF14018">
    <property type="entry name" value="DUF4234"/>
    <property type="match status" value="1"/>
</dbReference>
<dbReference type="EMBL" id="CDNY01000003">
    <property type="protein sequence ID" value="CEO33208.1"/>
    <property type="molecule type" value="Genomic_DNA"/>
</dbReference>
<accession>A0A9P1L147</accession>
<keyword evidence="1" id="KW-1133">Transmembrane helix</keyword>
<keyword evidence="1" id="KW-0812">Transmembrane</keyword>
<feature type="transmembrane region" description="Helical" evidence="1">
    <location>
        <begin position="12"/>
        <end position="33"/>
    </location>
</feature>
<protein>
    <recommendedName>
        <fullName evidence="2">DUF4234 domain-containing protein</fullName>
    </recommendedName>
</protein>
<comment type="caution">
    <text evidence="3">The sequence shown here is derived from an EMBL/GenBank/DDBJ whole genome shotgun (WGS) entry which is preliminary data.</text>
</comment>
<name>A0A9P1L147_PARSO</name>
<sequence length="115" mass="12958">MNNIIEERNPVIQLLLSIVTCGIWSIVWLYKILEDTSALVPEEDLNPGLSLVLTIVTCGLYGIYLNYKIAKMLAFAGEERNIRISDNAILYIILSVFGFGIVNYIIMQSDLNKFA</sequence>
<dbReference type="Proteomes" id="UP000049685">
    <property type="component" value="Unassembled WGS sequence"/>
</dbReference>